<name>K1TQC5_9ZZZZ</name>
<comment type="caution">
    <text evidence="1">The sequence shown here is derived from an EMBL/GenBank/DDBJ whole genome shotgun (WGS) entry which is preliminary data.</text>
</comment>
<evidence type="ECO:0000313" key="1">
    <source>
        <dbReference type="EMBL" id="EKC69814.1"/>
    </source>
</evidence>
<gene>
    <name evidence="1" type="ORF">LEA_08096</name>
</gene>
<protein>
    <submittedName>
        <fullName evidence="1">Secreted protein</fullName>
    </submittedName>
</protein>
<feature type="non-terminal residue" evidence="1">
    <location>
        <position position="24"/>
    </location>
</feature>
<accession>K1TQC5</accession>
<proteinExistence type="predicted"/>
<dbReference type="EMBL" id="AJWY01005367">
    <property type="protein sequence ID" value="EKC69814.1"/>
    <property type="molecule type" value="Genomic_DNA"/>
</dbReference>
<organism evidence="1">
    <name type="scientific">human gut metagenome</name>
    <dbReference type="NCBI Taxonomy" id="408170"/>
    <lineage>
        <taxon>unclassified sequences</taxon>
        <taxon>metagenomes</taxon>
        <taxon>organismal metagenomes</taxon>
    </lineage>
</organism>
<reference evidence="1" key="1">
    <citation type="journal article" date="2013" name="Environ. Microbiol.">
        <title>Microbiota from the distal guts of lean and obese adolescents exhibit partial functional redundancy besides clear differences in community structure.</title>
        <authorList>
            <person name="Ferrer M."/>
            <person name="Ruiz A."/>
            <person name="Lanza F."/>
            <person name="Haange S.B."/>
            <person name="Oberbach A."/>
            <person name="Till H."/>
            <person name="Bargiela R."/>
            <person name="Campoy C."/>
            <person name="Segura M.T."/>
            <person name="Richter M."/>
            <person name="von Bergen M."/>
            <person name="Seifert J."/>
            <person name="Suarez A."/>
        </authorList>
    </citation>
    <scope>NUCLEOTIDE SEQUENCE</scope>
</reference>
<sequence>MRKLTGLFVLCFLLSANALQAAEP</sequence>
<dbReference type="AlphaFoldDB" id="K1TQC5"/>